<feature type="region of interest" description="Disordered" evidence="1">
    <location>
        <begin position="198"/>
        <end position="299"/>
    </location>
</feature>
<proteinExistence type="predicted"/>
<gene>
    <name evidence="3" type="ORF">GOB87_06990</name>
</gene>
<feature type="chain" id="PRO_5037536639" description="Lipoprotein" evidence="2">
    <location>
        <begin position="29"/>
        <end position="299"/>
    </location>
</feature>
<dbReference type="Proteomes" id="UP000597459">
    <property type="component" value="Unassembled WGS sequence"/>
</dbReference>
<feature type="signal peptide" evidence="2">
    <location>
        <begin position="1"/>
        <end position="28"/>
    </location>
</feature>
<keyword evidence="2" id="KW-0732">Signal</keyword>
<dbReference type="EMBL" id="WOTH01000010">
    <property type="protein sequence ID" value="NHO53710.1"/>
    <property type="molecule type" value="Genomic_DNA"/>
</dbReference>
<name>A0A967ED77_9PROT</name>
<accession>A0A967ED77</accession>
<comment type="caution">
    <text evidence="3">The sequence shown here is derived from an EMBL/GenBank/DDBJ whole genome shotgun (WGS) entry which is preliminary data.</text>
</comment>
<feature type="compositionally biased region" description="Low complexity" evidence="1">
    <location>
        <begin position="202"/>
        <end position="255"/>
    </location>
</feature>
<organism evidence="3 4">
    <name type="scientific">Acetobacter estunensis</name>
    <dbReference type="NCBI Taxonomy" id="104097"/>
    <lineage>
        <taxon>Bacteria</taxon>
        <taxon>Pseudomonadati</taxon>
        <taxon>Pseudomonadota</taxon>
        <taxon>Alphaproteobacteria</taxon>
        <taxon>Acetobacterales</taxon>
        <taxon>Acetobacteraceae</taxon>
        <taxon>Acetobacter</taxon>
    </lineage>
</organism>
<evidence type="ECO:0000313" key="4">
    <source>
        <dbReference type="Proteomes" id="UP000597459"/>
    </source>
</evidence>
<reference evidence="3" key="1">
    <citation type="submission" date="2019-11" db="EMBL/GenBank/DDBJ databases">
        <title>Description of new Acetobacter species.</title>
        <authorList>
            <person name="Cleenwerck I."/>
            <person name="Sombolestani A.S."/>
        </authorList>
    </citation>
    <scope>NUCLEOTIDE SEQUENCE</scope>
    <source>
        <strain evidence="3">LMG 1626</strain>
    </source>
</reference>
<evidence type="ECO:0008006" key="5">
    <source>
        <dbReference type="Google" id="ProtNLM"/>
    </source>
</evidence>
<evidence type="ECO:0000313" key="3">
    <source>
        <dbReference type="EMBL" id="NHO53710.1"/>
    </source>
</evidence>
<evidence type="ECO:0000256" key="1">
    <source>
        <dbReference type="SAM" id="MobiDB-lite"/>
    </source>
</evidence>
<sequence>MRLPRLSFLVLSLAAVSALPGCSSDTTAVTSFPPYQYGYLSQLQLNVATMRVVNDATPGAVPGDEATDAPIPPAQALTQMAQDRLIAAGQSGSAVFTIDRASILHDAGGTLSGQMDTHLDITSATGQKVGVVEAHVKRDMKPDLSKGDADSRANLYELTRQMMQDMNVELEYQIRNNLKDWLVDAGGRPAQDAIQSQSLDGATAAKPQAAAPADTAAPAADAAPTSPSSADTGTKTTAPASTAAAPSTTSSTPATNDDEPDAIFPGGAPSSDTSSDTSATSTQKRSPATGYLKLPGTSN</sequence>
<protein>
    <recommendedName>
        <fullName evidence="5">Lipoprotein</fullName>
    </recommendedName>
</protein>
<keyword evidence="4" id="KW-1185">Reference proteome</keyword>
<feature type="compositionally biased region" description="Low complexity" evidence="1">
    <location>
        <begin position="265"/>
        <end position="282"/>
    </location>
</feature>
<dbReference type="AlphaFoldDB" id="A0A967ED77"/>
<evidence type="ECO:0000256" key="2">
    <source>
        <dbReference type="SAM" id="SignalP"/>
    </source>
</evidence>